<organism evidence="1">
    <name type="scientific">marine sediment metagenome</name>
    <dbReference type="NCBI Taxonomy" id="412755"/>
    <lineage>
        <taxon>unclassified sequences</taxon>
        <taxon>metagenomes</taxon>
        <taxon>ecological metagenomes</taxon>
    </lineage>
</organism>
<dbReference type="AlphaFoldDB" id="A0A0F9TWS2"/>
<accession>A0A0F9TWS2</accession>
<name>A0A0F9TWS2_9ZZZZ</name>
<evidence type="ECO:0000313" key="1">
    <source>
        <dbReference type="EMBL" id="KKN53596.1"/>
    </source>
</evidence>
<sequence>MKKFYIVKSTHGSYFLRVWDSDLLNTFDMCSKYGITSLHLCFLHERVFKLPHLEMGGHLQVKELRLKKGAVLTRPYNRFRINVNRAKSGHCSSVFQKYTHKRFHIPQGFTKPVSVIKLKLS</sequence>
<protein>
    <submittedName>
        <fullName evidence="1">Uncharacterized protein</fullName>
    </submittedName>
</protein>
<comment type="caution">
    <text evidence="1">The sequence shown here is derived from an EMBL/GenBank/DDBJ whole genome shotgun (WGS) entry which is preliminary data.</text>
</comment>
<gene>
    <name evidence="1" type="ORF">LCGC14_0600920</name>
</gene>
<reference evidence="1" key="1">
    <citation type="journal article" date="2015" name="Nature">
        <title>Complex archaea that bridge the gap between prokaryotes and eukaryotes.</title>
        <authorList>
            <person name="Spang A."/>
            <person name="Saw J.H."/>
            <person name="Jorgensen S.L."/>
            <person name="Zaremba-Niedzwiedzka K."/>
            <person name="Martijn J."/>
            <person name="Lind A.E."/>
            <person name="van Eijk R."/>
            <person name="Schleper C."/>
            <person name="Guy L."/>
            <person name="Ettema T.J."/>
        </authorList>
    </citation>
    <scope>NUCLEOTIDE SEQUENCE</scope>
</reference>
<proteinExistence type="predicted"/>
<dbReference type="EMBL" id="LAZR01000964">
    <property type="protein sequence ID" value="KKN53596.1"/>
    <property type="molecule type" value="Genomic_DNA"/>
</dbReference>